<keyword evidence="1" id="KW-0802">TPR repeat</keyword>
<dbReference type="PROSITE" id="PS50005">
    <property type="entry name" value="TPR"/>
    <property type="match status" value="1"/>
</dbReference>
<dbReference type="Pfam" id="PF00515">
    <property type="entry name" value="TPR_1"/>
    <property type="match status" value="1"/>
</dbReference>
<dbReference type="EMBL" id="CACRSL010000003">
    <property type="protein sequence ID" value="VYS73346.1"/>
    <property type="molecule type" value="Genomic_DNA"/>
</dbReference>
<proteinExistence type="predicted"/>
<evidence type="ECO:0000313" key="3">
    <source>
        <dbReference type="EMBL" id="VYS73346.1"/>
    </source>
</evidence>
<reference evidence="3" key="1">
    <citation type="submission" date="2019-11" db="EMBL/GenBank/DDBJ databases">
        <authorList>
            <person name="Feng L."/>
        </authorList>
    </citation>
    <scope>NUCLEOTIDE SEQUENCE</scope>
    <source>
        <strain evidence="3">AundefinedLFYP135</strain>
    </source>
</reference>
<accession>A0A6N2QY04</accession>
<dbReference type="AlphaFoldDB" id="A0A6N2QY04"/>
<dbReference type="SMART" id="SM00028">
    <property type="entry name" value="TPR"/>
    <property type="match status" value="1"/>
</dbReference>
<dbReference type="Gene3D" id="1.25.40.10">
    <property type="entry name" value="Tetratricopeptide repeat domain"/>
    <property type="match status" value="1"/>
</dbReference>
<protein>
    <submittedName>
        <fullName evidence="3">Tetratricopeptide repeat protein</fullName>
    </submittedName>
</protein>
<organism evidence="3">
    <name type="scientific">uncultured Anaerotruncus sp</name>
    <dbReference type="NCBI Taxonomy" id="905011"/>
    <lineage>
        <taxon>Bacteria</taxon>
        <taxon>Bacillati</taxon>
        <taxon>Bacillota</taxon>
        <taxon>Clostridia</taxon>
        <taxon>Eubacteriales</taxon>
        <taxon>Oscillospiraceae</taxon>
        <taxon>Anaerotruncus</taxon>
        <taxon>environmental samples</taxon>
    </lineage>
</organism>
<gene>
    <name evidence="3" type="ORF">AULFYP135_00078</name>
</gene>
<evidence type="ECO:0000256" key="1">
    <source>
        <dbReference type="PROSITE-ProRule" id="PRU00339"/>
    </source>
</evidence>
<dbReference type="SUPFAM" id="SSF48452">
    <property type="entry name" value="TPR-like"/>
    <property type="match status" value="1"/>
</dbReference>
<evidence type="ECO:0000256" key="2">
    <source>
        <dbReference type="SAM" id="MobiDB-lite"/>
    </source>
</evidence>
<name>A0A6N2QY04_9FIRM</name>
<dbReference type="InterPro" id="IPR011990">
    <property type="entry name" value="TPR-like_helical_dom_sf"/>
</dbReference>
<feature type="repeat" description="TPR" evidence="1">
    <location>
        <begin position="68"/>
        <end position="101"/>
    </location>
</feature>
<feature type="region of interest" description="Disordered" evidence="2">
    <location>
        <begin position="143"/>
        <end position="185"/>
    </location>
</feature>
<dbReference type="InterPro" id="IPR019734">
    <property type="entry name" value="TPR_rpt"/>
</dbReference>
<sequence>MESLLEQISQWHEADQHQKIVDAILQLPQGERTYQITGYLARAYNNLARYEEGLALLESIADEGREDWVWWYRMGYSYFRLSRFAEAEEAFQRAVALNPEEGDCWYFLCRIYRDSIHKPEALAAALEQLKRVDPREFYRSFDNMKPISAPGGNKTHRQYPNGPENSRYEPLPRPGLGPEDHLEDW</sequence>